<dbReference type="CDD" id="cd06261">
    <property type="entry name" value="TM_PBP2"/>
    <property type="match status" value="1"/>
</dbReference>
<dbReference type="RefSeq" id="WP_342028192.1">
    <property type="nucleotide sequence ID" value="NZ_FNHS01000009.1"/>
</dbReference>
<organism evidence="8 9">
    <name type="scientific">Methylobacterium phyllostachyos</name>
    <dbReference type="NCBI Taxonomy" id="582672"/>
    <lineage>
        <taxon>Bacteria</taxon>
        <taxon>Pseudomonadati</taxon>
        <taxon>Pseudomonadota</taxon>
        <taxon>Alphaproteobacteria</taxon>
        <taxon>Hyphomicrobiales</taxon>
        <taxon>Methylobacteriaceae</taxon>
        <taxon>Methylobacterium</taxon>
    </lineage>
</organism>
<dbReference type="Pfam" id="PF00528">
    <property type="entry name" value="BPD_transp_1"/>
    <property type="match status" value="1"/>
</dbReference>
<dbReference type="SUPFAM" id="SSF161098">
    <property type="entry name" value="MetI-like"/>
    <property type="match status" value="1"/>
</dbReference>
<dbReference type="GO" id="GO:0005886">
    <property type="term" value="C:plasma membrane"/>
    <property type="evidence" value="ECO:0007669"/>
    <property type="project" value="UniProtKB-SubCell"/>
</dbReference>
<feature type="transmembrane region" description="Helical" evidence="6">
    <location>
        <begin position="277"/>
        <end position="300"/>
    </location>
</feature>
<keyword evidence="2 6" id="KW-0813">Transport</keyword>
<keyword evidence="9" id="KW-1185">Reference proteome</keyword>
<feature type="transmembrane region" description="Helical" evidence="6">
    <location>
        <begin position="345"/>
        <end position="365"/>
    </location>
</feature>
<dbReference type="PANTHER" id="PTHR30177">
    <property type="entry name" value="GLYCINE BETAINE/L-PROLINE TRANSPORT SYSTEM PERMEASE PROTEIN PROW"/>
    <property type="match status" value="1"/>
</dbReference>
<dbReference type="GO" id="GO:0055085">
    <property type="term" value="P:transmembrane transport"/>
    <property type="evidence" value="ECO:0007669"/>
    <property type="project" value="InterPro"/>
</dbReference>
<dbReference type="PROSITE" id="PS50928">
    <property type="entry name" value="ABC_TM1"/>
    <property type="match status" value="1"/>
</dbReference>
<comment type="subcellular location">
    <subcellularLocation>
        <location evidence="1 6">Cell membrane</location>
        <topology evidence="1 6">Multi-pass membrane protein</topology>
    </subcellularLocation>
</comment>
<feature type="domain" description="ABC transmembrane type-1" evidence="7">
    <location>
        <begin position="196"/>
        <end position="396"/>
    </location>
</feature>
<feature type="transmembrane region" description="Helical" evidence="6">
    <location>
        <begin position="21"/>
        <end position="47"/>
    </location>
</feature>
<evidence type="ECO:0000256" key="3">
    <source>
        <dbReference type="ARBA" id="ARBA00022692"/>
    </source>
</evidence>
<feature type="transmembrane region" description="Helical" evidence="6">
    <location>
        <begin position="196"/>
        <end position="221"/>
    </location>
</feature>
<feature type="transmembrane region" description="Helical" evidence="6">
    <location>
        <begin position="91"/>
        <end position="111"/>
    </location>
</feature>
<dbReference type="InterPro" id="IPR035906">
    <property type="entry name" value="MetI-like_sf"/>
</dbReference>
<feature type="transmembrane region" description="Helical" evidence="6">
    <location>
        <begin position="131"/>
        <end position="150"/>
    </location>
</feature>
<feature type="transmembrane region" description="Helical" evidence="6">
    <location>
        <begin position="233"/>
        <end position="257"/>
    </location>
</feature>
<dbReference type="STRING" id="582672.SAMN05216360_10962"/>
<dbReference type="PANTHER" id="PTHR30177:SF30">
    <property type="entry name" value="GLYCINE BETAINE UPTAKE SYSTEM PERMEASE PROTEIN YEHY"/>
    <property type="match status" value="1"/>
</dbReference>
<evidence type="ECO:0000256" key="4">
    <source>
        <dbReference type="ARBA" id="ARBA00022989"/>
    </source>
</evidence>
<dbReference type="EMBL" id="FNHS01000009">
    <property type="protein sequence ID" value="SDN54153.1"/>
    <property type="molecule type" value="Genomic_DNA"/>
</dbReference>
<comment type="similarity">
    <text evidence="6">Belongs to the binding-protein-dependent transport system permease family.</text>
</comment>
<proteinExistence type="inferred from homology"/>
<keyword evidence="4 6" id="KW-1133">Transmembrane helix</keyword>
<dbReference type="GO" id="GO:0031460">
    <property type="term" value="P:glycine betaine transport"/>
    <property type="evidence" value="ECO:0007669"/>
    <property type="project" value="TreeGrafter"/>
</dbReference>
<keyword evidence="5 6" id="KW-0472">Membrane</keyword>
<feature type="transmembrane region" description="Helical" evidence="6">
    <location>
        <begin position="157"/>
        <end position="176"/>
    </location>
</feature>
<dbReference type="AlphaFoldDB" id="A0A1H0C8I8"/>
<evidence type="ECO:0000313" key="9">
    <source>
        <dbReference type="Proteomes" id="UP000198704"/>
    </source>
</evidence>
<name>A0A1H0C8I8_9HYPH</name>
<gene>
    <name evidence="8" type="ORF">SAMN05216360_10962</name>
</gene>
<sequence>MGEPFATRMRPGPDARPAGRILAGLDPMGTVFAGLLSLSLLALPLMIERPNRIAAGTSLMAWSALPAAAALAVLGIVGFAAALLTLRVAPSVRLAAGASALLLLGLAAGWAADHLTPPGDRYSRVSPDAGWWLAFVVAGLAAGDGLARLRPGPGTRIAALAAVTVLAGLALRSGFWDNLSIMREYAGHSDTFGREVRIHIGLALSSVTVAALIGIPAAILARPVPALRRTLLGFLNILQTIPSMALFGMLIAPLAWIGRSVPGAAELGIAGIGPAPALVALSAYALLPVAAATVAGLDAVPGPVRDAAQGVGMTGRQRLFQVDLPLALPALLTGIRIVLVQNIGLAVIAGLVGGGGLGVFVFQGISQNAGDLVLLGALPTVALASGSAVLLDAAIAVSRGRGAERAP</sequence>
<accession>A0A1H0C8I8</accession>
<evidence type="ECO:0000256" key="5">
    <source>
        <dbReference type="ARBA" id="ARBA00023136"/>
    </source>
</evidence>
<feature type="transmembrane region" description="Helical" evidence="6">
    <location>
        <begin position="59"/>
        <end position="84"/>
    </location>
</feature>
<evidence type="ECO:0000256" key="6">
    <source>
        <dbReference type="RuleBase" id="RU363032"/>
    </source>
</evidence>
<evidence type="ECO:0000256" key="2">
    <source>
        <dbReference type="ARBA" id="ARBA00022448"/>
    </source>
</evidence>
<feature type="transmembrane region" description="Helical" evidence="6">
    <location>
        <begin position="372"/>
        <end position="397"/>
    </location>
</feature>
<reference evidence="9" key="1">
    <citation type="submission" date="2016-10" db="EMBL/GenBank/DDBJ databases">
        <authorList>
            <person name="Varghese N."/>
            <person name="Submissions S."/>
        </authorList>
    </citation>
    <scope>NUCLEOTIDE SEQUENCE [LARGE SCALE GENOMIC DNA]</scope>
    <source>
        <strain evidence="9">BL47</strain>
    </source>
</reference>
<dbReference type="Proteomes" id="UP000198704">
    <property type="component" value="Unassembled WGS sequence"/>
</dbReference>
<protein>
    <submittedName>
        <fullName evidence="8">Osmoprotectant transport system permease protein</fullName>
    </submittedName>
</protein>
<dbReference type="Gene3D" id="1.10.3720.10">
    <property type="entry name" value="MetI-like"/>
    <property type="match status" value="1"/>
</dbReference>
<dbReference type="InterPro" id="IPR051204">
    <property type="entry name" value="ABC_transp_perm/SBD"/>
</dbReference>
<dbReference type="InterPro" id="IPR000515">
    <property type="entry name" value="MetI-like"/>
</dbReference>
<evidence type="ECO:0000259" key="7">
    <source>
        <dbReference type="PROSITE" id="PS50928"/>
    </source>
</evidence>
<keyword evidence="3 6" id="KW-0812">Transmembrane</keyword>
<evidence type="ECO:0000256" key="1">
    <source>
        <dbReference type="ARBA" id="ARBA00004651"/>
    </source>
</evidence>
<evidence type="ECO:0000313" key="8">
    <source>
        <dbReference type="EMBL" id="SDN54153.1"/>
    </source>
</evidence>